<dbReference type="Proteomes" id="UP001060085">
    <property type="component" value="Linkage Group LG01"/>
</dbReference>
<comment type="caution">
    <text evidence="1">The sequence shown here is derived from an EMBL/GenBank/DDBJ whole genome shotgun (WGS) entry which is preliminary data.</text>
</comment>
<organism evidence="1 2">
    <name type="scientific">Catharanthus roseus</name>
    <name type="common">Madagascar periwinkle</name>
    <name type="synonym">Vinca rosea</name>
    <dbReference type="NCBI Taxonomy" id="4058"/>
    <lineage>
        <taxon>Eukaryota</taxon>
        <taxon>Viridiplantae</taxon>
        <taxon>Streptophyta</taxon>
        <taxon>Embryophyta</taxon>
        <taxon>Tracheophyta</taxon>
        <taxon>Spermatophyta</taxon>
        <taxon>Magnoliopsida</taxon>
        <taxon>eudicotyledons</taxon>
        <taxon>Gunneridae</taxon>
        <taxon>Pentapetalae</taxon>
        <taxon>asterids</taxon>
        <taxon>lamiids</taxon>
        <taxon>Gentianales</taxon>
        <taxon>Apocynaceae</taxon>
        <taxon>Rauvolfioideae</taxon>
        <taxon>Vinceae</taxon>
        <taxon>Catharanthinae</taxon>
        <taxon>Catharanthus</taxon>
    </lineage>
</organism>
<keyword evidence="2" id="KW-1185">Reference proteome</keyword>
<sequence>MEKCDTKKLKVRANELLTLHAGLRVVEFDDLNATISEAQGLLAGFCGNLASDSSSFPISFEKWLNMPNSYFDAFLKDIIKPRFVFNTTESIARRYISQLIGNTPLAGFCSKFYLFFAVLGCEAYFLAPVGVVISIIGCWVAGRLPRMNEMMDALRSYLIKKEGEIPAEFAPILAIFVSLSLQPNDARSKKNVSPTALPAGARGSSASSAPNHVGNA</sequence>
<proteinExistence type="predicted"/>
<evidence type="ECO:0000313" key="1">
    <source>
        <dbReference type="EMBL" id="KAI5683251.1"/>
    </source>
</evidence>
<gene>
    <name evidence="1" type="ORF">M9H77_04479</name>
</gene>
<name>A0ACC0CEA7_CATRO</name>
<accession>A0ACC0CEA7</accession>
<evidence type="ECO:0000313" key="2">
    <source>
        <dbReference type="Proteomes" id="UP001060085"/>
    </source>
</evidence>
<dbReference type="EMBL" id="CM044701">
    <property type="protein sequence ID" value="KAI5683251.1"/>
    <property type="molecule type" value="Genomic_DNA"/>
</dbReference>
<reference evidence="2" key="1">
    <citation type="journal article" date="2023" name="Nat. Plants">
        <title>Single-cell RNA sequencing provides a high-resolution roadmap for understanding the multicellular compartmentation of specialized metabolism.</title>
        <authorList>
            <person name="Sun S."/>
            <person name="Shen X."/>
            <person name="Li Y."/>
            <person name="Li Y."/>
            <person name="Wang S."/>
            <person name="Li R."/>
            <person name="Zhang H."/>
            <person name="Shen G."/>
            <person name="Guo B."/>
            <person name="Wei J."/>
            <person name="Xu J."/>
            <person name="St-Pierre B."/>
            <person name="Chen S."/>
            <person name="Sun C."/>
        </authorList>
    </citation>
    <scope>NUCLEOTIDE SEQUENCE [LARGE SCALE GENOMIC DNA]</scope>
</reference>
<protein>
    <submittedName>
        <fullName evidence="1">Uncharacterized protein</fullName>
    </submittedName>
</protein>